<dbReference type="AlphaFoldDB" id="A0A0E9NKY6"/>
<organism evidence="2 3">
    <name type="scientific">Saitoella complicata (strain BCRC 22490 / CBS 7301 / JCM 7358 / NBRC 10748 / NRRL Y-17804)</name>
    <dbReference type="NCBI Taxonomy" id="698492"/>
    <lineage>
        <taxon>Eukaryota</taxon>
        <taxon>Fungi</taxon>
        <taxon>Dikarya</taxon>
        <taxon>Ascomycota</taxon>
        <taxon>Taphrinomycotina</taxon>
        <taxon>Taphrinomycotina incertae sedis</taxon>
        <taxon>Saitoella</taxon>
    </lineage>
</organism>
<protein>
    <submittedName>
        <fullName evidence="2">Uncharacterized protein</fullName>
    </submittedName>
</protein>
<feature type="region of interest" description="Disordered" evidence="1">
    <location>
        <begin position="66"/>
        <end position="87"/>
    </location>
</feature>
<reference evidence="2 3" key="2">
    <citation type="journal article" date="2014" name="J. Gen. Appl. Microbiol.">
        <title>The early diverging ascomycetous budding yeast Saitoella complicata has three histone deacetylases belonging to the Clr6, Hos2, and Rpd3 lineages.</title>
        <authorList>
            <person name="Nishida H."/>
            <person name="Matsumoto T."/>
            <person name="Kondo S."/>
            <person name="Hamamoto M."/>
            <person name="Yoshikawa H."/>
        </authorList>
    </citation>
    <scope>NUCLEOTIDE SEQUENCE [LARGE SCALE GENOMIC DNA]</scope>
    <source>
        <strain evidence="2 3">NRRL Y-17804</strain>
    </source>
</reference>
<evidence type="ECO:0000313" key="2">
    <source>
        <dbReference type="EMBL" id="GAO50075.1"/>
    </source>
</evidence>
<proteinExistence type="predicted"/>
<sequence length="87" mass="10027">MKVNCRGHLRVRPRPTAEYARTSSDCPVSCPLLSNFHTNAETLTVHYYSPLYQSINYSHFLNTTPAQCSKQRDRTPPLCSTPRLHRH</sequence>
<keyword evidence="3" id="KW-1185">Reference proteome</keyword>
<accession>A0A0E9NKY6</accession>
<reference evidence="2 3" key="1">
    <citation type="journal article" date="2011" name="J. Gen. Appl. Microbiol.">
        <title>Draft genome sequencing of the enigmatic yeast Saitoella complicata.</title>
        <authorList>
            <person name="Nishida H."/>
            <person name="Hamamoto M."/>
            <person name="Sugiyama J."/>
        </authorList>
    </citation>
    <scope>NUCLEOTIDE SEQUENCE [LARGE SCALE GENOMIC DNA]</scope>
    <source>
        <strain evidence="2 3">NRRL Y-17804</strain>
    </source>
</reference>
<evidence type="ECO:0000256" key="1">
    <source>
        <dbReference type="SAM" id="MobiDB-lite"/>
    </source>
</evidence>
<evidence type="ECO:0000313" key="3">
    <source>
        <dbReference type="Proteomes" id="UP000033140"/>
    </source>
</evidence>
<dbReference type="Proteomes" id="UP000033140">
    <property type="component" value="Unassembled WGS sequence"/>
</dbReference>
<dbReference type="EMBL" id="BACD03000029">
    <property type="protein sequence ID" value="GAO50075.1"/>
    <property type="molecule type" value="Genomic_DNA"/>
</dbReference>
<name>A0A0E9NKY6_SAICN</name>
<comment type="caution">
    <text evidence="2">The sequence shown here is derived from an EMBL/GenBank/DDBJ whole genome shotgun (WGS) entry which is preliminary data.</text>
</comment>
<gene>
    <name evidence="2" type="ORF">G7K_4210-t1</name>
</gene>
<reference evidence="2 3" key="3">
    <citation type="journal article" date="2015" name="Genome Announc.">
        <title>Draft Genome Sequence of the Archiascomycetous Yeast Saitoella complicata.</title>
        <authorList>
            <person name="Yamauchi K."/>
            <person name="Kondo S."/>
            <person name="Hamamoto M."/>
            <person name="Takahashi Y."/>
            <person name="Ogura Y."/>
            <person name="Hayashi T."/>
            <person name="Nishida H."/>
        </authorList>
    </citation>
    <scope>NUCLEOTIDE SEQUENCE [LARGE SCALE GENOMIC DNA]</scope>
    <source>
        <strain evidence="2 3">NRRL Y-17804</strain>
    </source>
</reference>